<evidence type="ECO:0000256" key="3">
    <source>
        <dbReference type="ARBA" id="ARBA00023125"/>
    </source>
</evidence>
<comment type="caution">
    <text evidence="6">The sequence shown here is derived from an EMBL/GenBank/DDBJ whole genome shotgun (WGS) entry which is preliminary data.</text>
</comment>
<dbReference type="SUPFAM" id="SSF46785">
    <property type="entry name" value="Winged helix' DNA-binding domain"/>
    <property type="match status" value="1"/>
</dbReference>
<keyword evidence="2" id="KW-0805">Transcription regulation</keyword>
<dbReference type="InterPro" id="IPR036390">
    <property type="entry name" value="WH_DNA-bd_sf"/>
</dbReference>
<evidence type="ECO:0000259" key="5">
    <source>
        <dbReference type="Pfam" id="PF00126"/>
    </source>
</evidence>
<reference evidence="6" key="1">
    <citation type="submission" date="2022-12" db="EMBL/GenBank/DDBJ databases">
        <title>New Phytohabitans aurantiacus sp. RD004123 nov., an actinomycete isolated from soil.</title>
        <authorList>
            <person name="Triningsih D.W."/>
            <person name="Harunari E."/>
            <person name="Igarashi Y."/>
        </authorList>
    </citation>
    <scope>NUCLEOTIDE SEQUENCE</scope>
    <source>
        <strain evidence="6">RD004123</strain>
    </source>
</reference>
<evidence type="ECO:0000313" key="6">
    <source>
        <dbReference type="EMBL" id="GLH97605.1"/>
    </source>
</evidence>
<organism evidence="6 7">
    <name type="scientific">Phytohabitans aurantiacus</name>
    <dbReference type="NCBI Taxonomy" id="3016789"/>
    <lineage>
        <taxon>Bacteria</taxon>
        <taxon>Bacillati</taxon>
        <taxon>Actinomycetota</taxon>
        <taxon>Actinomycetes</taxon>
        <taxon>Micromonosporales</taxon>
        <taxon>Micromonosporaceae</taxon>
    </lineage>
</organism>
<dbReference type="PANTHER" id="PTHR30126">
    <property type="entry name" value="HTH-TYPE TRANSCRIPTIONAL REGULATOR"/>
    <property type="match status" value="1"/>
</dbReference>
<protein>
    <recommendedName>
        <fullName evidence="5">HTH lysR-type domain-containing protein</fullName>
    </recommendedName>
</protein>
<accession>A0ABQ5QW76</accession>
<name>A0ABQ5QW76_9ACTN</name>
<dbReference type="RefSeq" id="WP_281895643.1">
    <property type="nucleotide sequence ID" value="NZ_BSDI01000011.1"/>
</dbReference>
<evidence type="ECO:0000256" key="1">
    <source>
        <dbReference type="ARBA" id="ARBA00009437"/>
    </source>
</evidence>
<evidence type="ECO:0000313" key="7">
    <source>
        <dbReference type="Proteomes" id="UP001144280"/>
    </source>
</evidence>
<proteinExistence type="inferred from homology"/>
<comment type="similarity">
    <text evidence="1">Belongs to the LysR transcriptional regulatory family.</text>
</comment>
<evidence type="ECO:0000256" key="4">
    <source>
        <dbReference type="ARBA" id="ARBA00023163"/>
    </source>
</evidence>
<dbReference type="InterPro" id="IPR036388">
    <property type="entry name" value="WH-like_DNA-bd_sf"/>
</dbReference>
<dbReference type="Gene3D" id="1.10.10.10">
    <property type="entry name" value="Winged helix-like DNA-binding domain superfamily/Winged helix DNA-binding domain"/>
    <property type="match status" value="1"/>
</dbReference>
<dbReference type="EMBL" id="BSDI01000011">
    <property type="protein sequence ID" value="GLH97605.1"/>
    <property type="molecule type" value="Genomic_DNA"/>
</dbReference>
<keyword evidence="3" id="KW-0238">DNA-binding</keyword>
<feature type="domain" description="HTH lysR-type" evidence="5">
    <location>
        <begin position="14"/>
        <end position="76"/>
    </location>
</feature>
<keyword evidence="7" id="KW-1185">Reference proteome</keyword>
<dbReference type="InterPro" id="IPR000847">
    <property type="entry name" value="LysR_HTH_N"/>
</dbReference>
<evidence type="ECO:0000256" key="2">
    <source>
        <dbReference type="ARBA" id="ARBA00023015"/>
    </source>
</evidence>
<sequence length="344" mass="39202">MSNDFRAPDEWECRVFIAVAETHGAEAAAQRLKALRGGRYERQSVEKILKKIESWVGETLLERHADRKLYPTDRGQEFLEAARAVVTQYQVMRGEGTGRKLPTLACMPHHTHFVALAENILFDATPQSTEKIVVEYLQQNHRGEGEFHRHAVTRLRENVYQLIIGPRVTDTKTYDSTTLYHWQLEAMVDRDFPGEEMPLADLVTKYRMLVPPGDMRSRRLLEDSIAKWGIDDPGPEVRVAGETYEVGTSVMRLRNEYSRRRGDRRVVVVPSDVALAFKEGMEFGGRHADRFKWVPIRHEGRSLRMEVCVTIRRGNRDKLGGIVAALATAVERLNATPNQPGLKG</sequence>
<gene>
    <name evidence="6" type="ORF">Pa4123_28800</name>
</gene>
<dbReference type="Pfam" id="PF00126">
    <property type="entry name" value="HTH_1"/>
    <property type="match status" value="1"/>
</dbReference>
<dbReference type="PANTHER" id="PTHR30126:SF40">
    <property type="entry name" value="HTH-TYPE TRANSCRIPTIONAL REGULATOR GLTR"/>
    <property type="match status" value="1"/>
</dbReference>
<keyword evidence="4" id="KW-0804">Transcription</keyword>
<dbReference type="Proteomes" id="UP001144280">
    <property type="component" value="Unassembled WGS sequence"/>
</dbReference>